<proteinExistence type="predicted"/>
<dbReference type="Gene3D" id="3.30.1330.60">
    <property type="entry name" value="OmpA-like domain"/>
    <property type="match status" value="1"/>
</dbReference>
<dbReference type="Pfam" id="PF00691">
    <property type="entry name" value="OmpA"/>
    <property type="match status" value="1"/>
</dbReference>
<gene>
    <name evidence="7" type="ORF">NOI20_06925</name>
</gene>
<dbReference type="EMBL" id="JANFFA010000001">
    <property type="protein sequence ID" value="MDQ2093839.1"/>
    <property type="molecule type" value="Genomic_DNA"/>
</dbReference>
<name>A0AAJ1U6C4_9RHOB</name>
<sequence>MRLSSIFIIATTFLAAGIISLVTASFAVTMIEENSEYGVRQALDEKGLTWAEVHSNGLQVYLTGTAPSEANRFLAVSTAGSVVDAARVIDKMELAQSQRLTPPHFSLEILRNDSGISMMGLIPAGTDRDALISDLADIVGEDDVSDLLDVADYPVPDGWEDAVRYGIEALDRLPRSKISIDAERVRVIAMADSEDAQRKLEAALTRAAPAGLRLGLEISAPRPVITPFSLRFLIDEDGVRFDSCSADTEEARDRILQAALRAGLTGKASCTIGLGVPSPNWAKAAEMSIKALGKLGGGSVTFADADITLVAVEGTAQGTFDQVVGELENSLPEVFTLHAVLPKTPDANAEGPPEFVATMSPEGLVQMRGRISDELTRDAAISFAQAKFGSDVVHNSARIDETLPRDWPVRVLTGLEALTQLSNGAVTITPDNVTVTGNTGNQDAKAVISRLLSEKLGEAETFSINVTYQEKLDPVASLPTPEECISRIKEIQGQRKISFEPGSDTIDGASRQTVDQIAEVLKACGPIKLEIGGHTDSQGRETMNQQLSQARAQAVLNGLRARRVLTSSFTAKGYGEAEPIANNGTEDGREENRRIEFKLIRPEPINETETTLEAVERDSGSDAAASEDEGTPDDKN</sequence>
<dbReference type="Gene3D" id="3.40.1520.20">
    <property type="match status" value="2"/>
</dbReference>
<comment type="subcellular location">
    <subcellularLocation>
        <location evidence="1">Cell outer membrane</location>
    </subcellularLocation>
</comment>
<evidence type="ECO:0000256" key="5">
    <source>
        <dbReference type="SAM" id="MobiDB-lite"/>
    </source>
</evidence>
<dbReference type="GO" id="GO:0009279">
    <property type="term" value="C:cell outer membrane"/>
    <property type="evidence" value="ECO:0007669"/>
    <property type="project" value="UniProtKB-SubCell"/>
</dbReference>
<organism evidence="7 8">
    <name type="scientific">Rhodalgimonas zhirmunskyi</name>
    <dbReference type="NCBI Taxonomy" id="2964767"/>
    <lineage>
        <taxon>Bacteria</taxon>
        <taxon>Pseudomonadati</taxon>
        <taxon>Pseudomonadota</taxon>
        <taxon>Alphaproteobacteria</taxon>
        <taxon>Rhodobacterales</taxon>
        <taxon>Roseobacteraceae</taxon>
        <taxon>Rhodalgimonas</taxon>
    </lineage>
</organism>
<keyword evidence="8" id="KW-1185">Reference proteome</keyword>
<dbReference type="InterPro" id="IPR050330">
    <property type="entry name" value="Bact_OuterMem_StrucFunc"/>
</dbReference>
<evidence type="ECO:0000256" key="4">
    <source>
        <dbReference type="PROSITE-ProRule" id="PRU00473"/>
    </source>
</evidence>
<reference evidence="7" key="2">
    <citation type="submission" date="2023-04" db="EMBL/GenBank/DDBJ databases">
        <title>'Rhodoalgimonas zhirmunskyi' gen. nov., isolated from a red alga.</title>
        <authorList>
            <person name="Nedashkovskaya O.I."/>
            <person name="Otstavnykh N.Y."/>
            <person name="Bystritskaya E.P."/>
            <person name="Balabanova L.A."/>
            <person name="Isaeva M.P."/>
        </authorList>
    </citation>
    <scope>NUCLEOTIDE SEQUENCE</scope>
    <source>
        <strain evidence="7">10Alg 79</strain>
    </source>
</reference>
<dbReference type="InterPro" id="IPR036737">
    <property type="entry name" value="OmpA-like_sf"/>
</dbReference>
<evidence type="ECO:0000313" key="8">
    <source>
        <dbReference type="Proteomes" id="UP001227162"/>
    </source>
</evidence>
<evidence type="ECO:0000313" key="7">
    <source>
        <dbReference type="EMBL" id="MDQ2093839.1"/>
    </source>
</evidence>
<protein>
    <submittedName>
        <fullName evidence="7">OmpA family protein</fullName>
    </submittedName>
</protein>
<dbReference type="SUPFAM" id="SSF103088">
    <property type="entry name" value="OmpA-like"/>
    <property type="match status" value="1"/>
</dbReference>
<reference evidence="7" key="1">
    <citation type="submission" date="2022-07" db="EMBL/GenBank/DDBJ databases">
        <authorList>
            <person name="Otstavnykh N."/>
            <person name="Isaeva M."/>
            <person name="Bystritskaya E."/>
        </authorList>
    </citation>
    <scope>NUCLEOTIDE SEQUENCE</scope>
    <source>
        <strain evidence="7">10Alg 79</strain>
    </source>
</reference>
<evidence type="ECO:0000256" key="3">
    <source>
        <dbReference type="ARBA" id="ARBA00023237"/>
    </source>
</evidence>
<dbReference type="Pfam" id="PF04972">
    <property type="entry name" value="BON"/>
    <property type="match status" value="1"/>
</dbReference>
<evidence type="ECO:0000256" key="1">
    <source>
        <dbReference type="ARBA" id="ARBA00004442"/>
    </source>
</evidence>
<dbReference type="AlphaFoldDB" id="A0AAJ1U6C4"/>
<keyword evidence="3" id="KW-0998">Cell outer membrane</keyword>
<evidence type="ECO:0000259" key="6">
    <source>
        <dbReference type="PROSITE" id="PS51123"/>
    </source>
</evidence>
<dbReference type="InterPro" id="IPR006664">
    <property type="entry name" value="OMP_bac"/>
</dbReference>
<feature type="compositionally biased region" description="Basic and acidic residues" evidence="5">
    <location>
        <begin position="586"/>
        <end position="601"/>
    </location>
</feature>
<dbReference type="Proteomes" id="UP001227162">
    <property type="component" value="Unassembled WGS sequence"/>
</dbReference>
<dbReference type="RefSeq" id="WP_317625418.1">
    <property type="nucleotide sequence ID" value="NZ_JANFFA010000001.1"/>
</dbReference>
<dbReference type="PANTHER" id="PTHR30329">
    <property type="entry name" value="STATOR ELEMENT OF FLAGELLAR MOTOR COMPLEX"/>
    <property type="match status" value="1"/>
</dbReference>
<feature type="compositionally biased region" description="Acidic residues" evidence="5">
    <location>
        <begin position="625"/>
        <end position="636"/>
    </location>
</feature>
<dbReference type="PROSITE" id="PS51123">
    <property type="entry name" value="OMPA_2"/>
    <property type="match status" value="1"/>
</dbReference>
<feature type="domain" description="OmpA-like" evidence="6">
    <location>
        <begin position="486"/>
        <end position="603"/>
    </location>
</feature>
<feature type="region of interest" description="Disordered" evidence="5">
    <location>
        <begin position="575"/>
        <end position="636"/>
    </location>
</feature>
<accession>A0AAJ1U6C4</accession>
<dbReference type="PRINTS" id="PR01021">
    <property type="entry name" value="OMPADOMAIN"/>
</dbReference>
<dbReference type="PANTHER" id="PTHR30329:SF21">
    <property type="entry name" value="LIPOPROTEIN YIAD-RELATED"/>
    <property type="match status" value="1"/>
</dbReference>
<dbReference type="InterPro" id="IPR007055">
    <property type="entry name" value="BON_dom"/>
</dbReference>
<dbReference type="InterPro" id="IPR006665">
    <property type="entry name" value="OmpA-like"/>
</dbReference>
<keyword evidence="2 4" id="KW-0472">Membrane</keyword>
<evidence type="ECO:0000256" key="2">
    <source>
        <dbReference type="ARBA" id="ARBA00023136"/>
    </source>
</evidence>
<dbReference type="CDD" id="cd07185">
    <property type="entry name" value="OmpA_C-like"/>
    <property type="match status" value="1"/>
</dbReference>
<comment type="caution">
    <text evidence="7">The sequence shown here is derived from an EMBL/GenBank/DDBJ whole genome shotgun (WGS) entry which is preliminary data.</text>
</comment>